<comment type="similarity">
    <text evidence="1">Belongs to the LysR transcriptional regulatory family.</text>
</comment>
<dbReference type="AlphaFoldDB" id="A0A9X1ZI94"/>
<organism evidence="6 7">
    <name type="scientific">Shewanella gaetbuli</name>
    <dbReference type="NCBI Taxonomy" id="220752"/>
    <lineage>
        <taxon>Bacteria</taxon>
        <taxon>Pseudomonadati</taxon>
        <taxon>Pseudomonadota</taxon>
        <taxon>Gammaproteobacteria</taxon>
        <taxon>Alteromonadales</taxon>
        <taxon>Shewanellaceae</taxon>
        <taxon>Shewanella</taxon>
    </lineage>
</organism>
<dbReference type="EMBL" id="JAKIKP010000005">
    <property type="protein sequence ID" value="MCL1142829.1"/>
    <property type="molecule type" value="Genomic_DNA"/>
</dbReference>
<dbReference type="Proteomes" id="UP001139333">
    <property type="component" value="Unassembled WGS sequence"/>
</dbReference>
<dbReference type="InterPro" id="IPR036388">
    <property type="entry name" value="WH-like_DNA-bd_sf"/>
</dbReference>
<keyword evidence="4" id="KW-0804">Transcription</keyword>
<dbReference type="Gene3D" id="3.40.190.290">
    <property type="match status" value="1"/>
</dbReference>
<keyword evidence="2" id="KW-0805">Transcription regulation</keyword>
<proteinExistence type="inferred from homology"/>
<dbReference type="PROSITE" id="PS50931">
    <property type="entry name" value="HTH_LYSR"/>
    <property type="match status" value="1"/>
</dbReference>
<evidence type="ECO:0000313" key="6">
    <source>
        <dbReference type="EMBL" id="MCL1142829.1"/>
    </source>
</evidence>
<dbReference type="RefSeq" id="WP_248995511.1">
    <property type="nucleotide sequence ID" value="NZ_JAKIKP010000005.1"/>
</dbReference>
<dbReference type="GO" id="GO:0003700">
    <property type="term" value="F:DNA-binding transcription factor activity"/>
    <property type="evidence" value="ECO:0007669"/>
    <property type="project" value="InterPro"/>
</dbReference>
<dbReference type="PANTHER" id="PTHR30126">
    <property type="entry name" value="HTH-TYPE TRANSCRIPTIONAL REGULATOR"/>
    <property type="match status" value="1"/>
</dbReference>
<dbReference type="InterPro" id="IPR005119">
    <property type="entry name" value="LysR_subst-bd"/>
</dbReference>
<feature type="domain" description="HTH lysR-type" evidence="5">
    <location>
        <begin position="1"/>
        <end position="60"/>
    </location>
</feature>
<name>A0A9X1ZI94_9GAMM</name>
<evidence type="ECO:0000259" key="5">
    <source>
        <dbReference type="PROSITE" id="PS50931"/>
    </source>
</evidence>
<dbReference type="Gene3D" id="1.10.10.10">
    <property type="entry name" value="Winged helix-like DNA-binding domain superfamily/Winged helix DNA-binding domain"/>
    <property type="match status" value="1"/>
</dbReference>
<dbReference type="FunFam" id="1.10.10.10:FF:000001">
    <property type="entry name" value="LysR family transcriptional regulator"/>
    <property type="match status" value="1"/>
</dbReference>
<reference evidence="6" key="1">
    <citation type="submission" date="2022-01" db="EMBL/GenBank/DDBJ databases">
        <title>Whole genome-based taxonomy of the Shewanellaceae.</title>
        <authorList>
            <person name="Martin-Rodriguez A.J."/>
        </authorList>
    </citation>
    <scope>NUCLEOTIDE SEQUENCE</scope>
    <source>
        <strain evidence="6">DSM 16422</strain>
    </source>
</reference>
<dbReference type="Pfam" id="PF00126">
    <property type="entry name" value="HTH_1"/>
    <property type="match status" value="1"/>
</dbReference>
<dbReference type="GO" id="GO:0000976">
    <property type="term" value="F:transcription cis-regulatory region binding"/>
    <property type="evidence" value="ECO:0007669"/>
    <property type="project" value="TreeGrafter"/>
</dbReference>
<evidence type="ECO:0000256" key="1">
    <source>
        <dbReference type="ARBA" id="ARBA00009437"/>
    </source>
</evidence>
<dbReference type="SUPFAM" id="SSF46785">
    <property type="entry name" value="Winged helix' DNA-binding domain"/>
    <property type="match status" value="1"/>
</dbReference>
<sequence>MNFSLEQLLAFVTVYEQGAFSKAAVKLDKHRTTIGQVINNLEDQLAVILFERVGRSVEPTEEGELLYHYAKQALEQAKTFDKVALSLSFGELESINLAYCSFIPHQVLGAIRTRLKQEFPNMRVNCFIRTKSQIKTGIQDGSIHFGIVNVHDSKGLNSIDFTFLDYMSFAPFVSKNSHIATLPKSKVLKELQASKQFVLSSLIEDDMGEKVIFCSDHEVIDQLALMMKFVQLDLGWSFLPRMMVNSDYVSTHLTELKVEQMQQAIKIPLALWSPHSKQVAKIKKPLIEVINEFIVEAKTSN</sequence>
<protein>
    <submittedName>
        <fullName evidence="6">LysR family transcriptional regulator</fullName>
    </submittedName>
</protein>
<dbReference type="InterPro" id="IPR036390">
    <property type="entry name" value="WH_DNA-bd_sf"/>
</dbReference>
<evidence type="ECO:0000313" key="7">
    <source>
        <dbReference type="Proteomes" id="UP001139333"/>
    </source>
</evidence>
<dbReference type="Pfam" id="PF03466">
    <property type="entry name" value="LysR_substrate"/>
    <property type="match status" value="1"/>
</dbReference>
<evidence type="ECO:0000256" key="2">
    <source>
        <dbReference type="ARBA" id="ARBA00023015"/>
    </source>
</evidence>
<keyword evidence="7" id="KW-1185">Reference proteome</keyword>
<dbReference type="SUPFAM" id="SSF53850">
    <property type="entry name" value="Periplasmic binding protein-like II"/>
    <property type="match status" value="1"/>
</dbReference>
<comment type="caution">
    <text evidence="6">The sequence shown here is derived from an EMBL/GenBank/DDBJ whole genome shotgun (WGS) entry which is preliminary data.</text>
</comment>
<keyword evidence="3" id="KW-0238">DNA-binding</keyword>
<evidence type="ECO:0000256" key="3">
    <source>
        <dbReference type="ARBA" id="ARBA00023125"/>
    </source>
</evidence>
<dbReference type="CDD" id="cd05466">
    <property type="entry name" value="PBP2_LTTR_substrate"/>
    <property type="match status" value="1"/>
</dbReference>
<accession>A0A9X1ZI94</accession>
<evidence type="ECO:0000256" key="4">
    <source>
        <dbReference type="ARBA" id="ARBA00023163"/>
    </source>
</evidence>
<gene>
    <name evidence="6" type="ORF">L2672_09010</name>
</gene>
<dbReference type="PANTHER" id="PTHR30126:SF91">
    <property type="entry name" value="LYSR FAMILY TRANSCRIPTIONAL REGULATOR"/>
    <property type="match status" value="1"/>
</dbReference>
<dbReference type="InterPro" id="IPR000847">
    <property type="entry name" value="LysR_HTH_N"/>
</dbReference>